<name>A0ABY8FUR8_9SPHN</name>
<dbReference type="RefSeq" id="WP_278017438.1">
    <property type="nucleotide sequence ID" value="NZ_CP121106.1"/>
</dbReference>
<evidence type="ECO:0000313" key="1">
    <source>
        <dbReference type="EMBL" id="WFL78748.1"/>
    </source>
</evidence>
<proteinExistence type="predicted"/>
<sequence>MKRVIPPPLPSEVRLDTGAQAVVNGALVTAVTPCWFEVGSGGFVLTGRGLWPDRPAVELTRELYLLLIEASLAENGLEARRKPLFDLLGRAVAQMRTHEAQSECSLCAAAILSGDLDAALGSARRLTASQDRPVARRTTAPHPARLLIRDST</sequence>
<accession>A0ABY8FUR8</accession>
<dbReference type="Proteomes" id="UP001215827">
    <property type="component" value="Chromosome"/>
</dbReference>
<dbReference type="EMBL" id="CP121106">
    <property type="protein sequence ID" value="WFL78748.1"/>
    <property type="molecule type" value="Genomic_DNA"/>
</dbReference>
<reference evidence="1 2" key="1">
    <citation type="submission" date="2023-03" db="EMBL/GenBank/DDBJ databases">
        <title>Altererythrobacter sp. CAU 1644 isolated from sand.</title>
        <authorList>
            <person name="Kim W."/>
        </authorList>
    </citation>
    <scope>NUCLEOTIDE SEQUENCE [LARGE SCALE GENOMIC DNA]</scope>
    <source>
        <strain evidence="1 2">CAU 1644</strain>
    </source>
</reference>
<evidence type="ECO:0000313" key="2">
    <source>
        <dbReference type="Proteomes" id="UP001215827"/>
    </source>
</evidence>
<protein>
    <submittedName>
        <fullName evidence="1">Uncharacterized protein</fullName>
    </submittedName>
</protein>
<organism evidence="1 2">
    <name type="scientific">Altererythrobacter arenosus</name>
    <dbReference type="NCBI Taxonomy" id="3032592"/>
    <lineage>
        <taxon>Bacteria</taxon>
        <taxon>Pseudomonadati</taxon>
        <taxon>Pseudomonadota</taxon>
        <taxon>Alphaproteobacteria</taxon>
        <taxon>Sphingomonadales</taxon>
        <taxon>Erythrobacteraceae</taxon>
        <taxon>Altererythrobacter</taxon>
    </lineage>
</organism>
<keyword evidence="2" id="KW-1185">Reference proteome</keyword>
<gene>
    <name evidence="1" type="ORF">P7228_06705</name>
</gene>